<dbReference type="InterPro" id="IPR004360">
    <property type="entry name" value="Glyas_Fos-R_dOase_dom"/>
</dbReference>
<protein>
    <recommendedName>
        <fullName evidence="1">VOC domain-containing protein</fullName>
    </recommendedName>
</protein>
<dbReference type="PANTHER" id="PTHR21366">
    <property type="entry name" value="GLYOXALASE FAMILY PROTEIN"/>
    <property type="match status" value="1"/>
</dbReference>
<dbReference type="InterPro" id="IPR029068">
    <property type="entry name" value="Glyas_Bleomycin-R_OHBP_Dase"/>
</dbReference>
<dbReference type="OrthoDB" id="9812656at2"/>
<dbReference type="CDD" id="cd07253">
    <property type="entry name" value="GLOD5"/>
    <property type="match status" value="1"/>
</dbReference>
<comment type="caution">
    <text evidence="2">The sequence shown here is derived from an EMBL/GenBank/DDBJ whole genome shotgun (WGS) entry which is preliminary data.</text>
</comment>
<evidence type="ECO:0000259" key="1">
    <source>
        <dbReference type="PROSITE" id="PS51819"/>
    </source>
</evidence>
<dbReference type="InterPro" id="IPR050383">
    <property type="entry name" value="GlyoxalaseI/FosfomycinResist"/>
</dbReference>
<accession>A0A0L1JNM4</accession>
<evidence type="ECO:0000313" key="3">
    <source>
        <dbReference type="Proteomes" id="UP000036938"/>
    </source>
</evidence>
<sequence>MDKPALAALDHLVLTVRDQAATVEFYEDVLGCRAEWFSPADGSRRCALTFGRQKINLHVAGAEFEPRARVAMPGSADLCFLTNTSLDIWQMWLADLGVPIIEGPVARTGATGPLMSIYLRDPDGNLIEISVPSR</sequence>
<dbReference type="PROSITE" id="PS51819">
    <property type="entry name" value="VOC"/>
    <property type="match status" value="1"/>
</dbReference>
<dbReference type="InterPro" id="IPR037523">
    <property type="entry name" value="VOC_core"/>
</dbReference>
<reference evidence="2 3" key="1">
    <citation type="journal article" date="2015" name="Int. J. Syst. Evol. Microbiol.">
        <title>Aestuariivita atlantica sp. nov., isolated from deep sea sediment of the Atlantic Ocean.</title>
        <authorList>
            <person name="Li G."/>
            <person name="Lai Q."/>
            <person name="Du Y."/>
            <person name="Liu X."/>
            <person name="Sun F."/>
            <person name="Shao Z."/>
        </authorList>
    </citation>
    <scope>NUCLEOTIDE SEQUENCE [LARGE SCALE GENOMIC DNA]</scope>
    <source>
        <strain evidence="2 3">22II-S11-z3</strain>
    </source>
</reference>
<organism evidence="2 3">
    <name type="scientific">Pseudaestuariivita atlantica</name>
    <dbReference type="NCBI Taxonomy" id="1317121"/>
    <lineage>
        <taxon>Bacteria</taxon>
        <taxon>Pseudomonadati</taxon>
        <taxon>Pseudomonadota</taxon>
        <taxon>Alphaproteobacteria</taxon>
        <taxon>Rhodobacterales</taxon>
        <taxon>Paracoccaceae</taxon>
        <taxon>Pseudaestuariivita</taxon>
    </lineage>
</organism>
<dbReference type="Pfam" id="PF00903">
    <property type="entry name" value="Glyoxalase"/>
    <property type="match status" value="1"/>
</dbReference>
<dbReference type="PANTHER" id="PTHR21366:SF14">
    <property type="entry name" value="GLYOXALASE DOMAIN-CONTAINING PROTEIN 5"/>
    <property type="match status" value="1"/>
</dbReference>
<dbReference type="SUPFAM" id="SSF54593">
    <property type="entry name" value="Glyoxalase/Bleomycin resistance protein/Dihydroxybiphenyl dioxygenase"/>
    <property type="match status" value="1"/>
</dbReference>
<name>A0A0L1JNM4_9RHOB</name>
<dbReference type="Proteomes" id="UP000036938">
    <property type="component" value="Unassembled WGS sequence"/>
</dbReference>
<dbReference type="AlphaFoldDB" id="A0A0L1JNM4"/>
<feature type="domain" description="VOC" evidence="1">
    <location>
        <begin position="8"/>
        <end position="132"/>
    </location>
</feature>
<keyword evidence="3" id="KW-1185">Reference proteome</keyword>
<dbReference type="STRING" id="1317121.ATO11_13020"/>
<dbReference type="Gene3D" id="3.10.180.10">
    <property type="entry name" value="2,3-Dihydroxybiphenyl 1,2-Dioxygenase, domain 1"/>
    <property type="match status" value="1"/>
</dbReference>
<dbReference type="PATRIC" id="fig|1317121.7.peg.3316"/>
<dbReference type="EMBL" id="AQQZ01000005">
    <property type="protein sequence ID" value="KNG93356.1"/>
    <property type="molecule type" value="Genomic_DNA"/>
</dbReference>
<gene>
    <name evidence="2" type="ORF">ATO11_13020</name>
</gene>
<proteinExistence type="predicted"/>
<dbReference type="RefSeq" id="WP_050531323.1">
    <property type="nucleotide sequence ID" value="NZ_AQQZ01000005.1"/>
</dbReference>
<evidence type="ECO:0000313" key="2">
    <source>
        <dbReference type="EMBL" id="KNG93356.1"/>
    </source>
</evidence>